<protein>
    <submittedName>
        <fullName evidence="1">Uncharacterized protein</fullName>
    </submittedName>
</protein>
<sequence length="239" mass="26770">MAVLVRSRDEDISALESGDTVLEILFALFAIRTKIRTPLRSRMTNEIHFHQLSEKGVDELVDELTPEPLGAPLTQEGQRDLASAPVVSGANGPWPKLANTGKHVLHLASYNFTGLAGDETSKVRAIETLRKYGVGTDASIPYLQGFSQKSCVVSAFSILQSVVDTIVADRGIFDHNDLKSLDDLFLSVEKERWDVSDLLQDDSLLSRASLRRNPPWSIYQNWQKHKYKYRFILVESISI</sequence>
<evidence type="ECO:0000313" key="2">
    <source>
        <dbReference type="Proteomes" id="UP001201163"/>
    </source>
</evidence>
<accession>A0AAD4QAC9</accession>
<dbReference type="Proteomes" id="UP001201163">
    <property type="component" value="Unassembled WGS sequence"/>
</dbReference>
<organism evidence="1 2">
    <name type="scientific">Lactarius akahatsu</name>
    <dbReference type="NCBI Taxonomy" id="416441"/>
    <lineage>
        <taxon>Eukaryota</taxon>
        <taxon>Fungi</taxon>
        <taxon>Dikarya</taxon>
        <taxon>Basidiomycota</taxon>
        <taxon>Agaricomycotina</taxon>
        <taxon>Agaricomycetes</taxon>
        <taxon>Russulales</taxon>
        <taxon>Russulaceae</taxon>
        <taxon>Lactarius</taxon>
    </lineage>
</organism>
<dbReference type="AlphaFoldDB" id="A0AAD4QAC9"/>
<evidence type="ECO:0000313" key="1">
    <source>
        <dbReference type="EMBL" id="KAH8984817.1"/>
    </source>
</evidence>
<dbReference type="EMBL" id="JAKELL010000071">
    <property type="protein sequence ID" value="KAH8984817.1"/>
    <property type="molecule type" value="Genomic_DNA"/>
</dbReference>
<reference evidence="1" key="1">
    <citation type="submission" date="2022-01" db="EMBL/GenBank/DDBJ databases">
        <title>Comparative genomics reveals a dynamic genome evolution in the ectomycorrhizal milk-cap (Lactarius) mushrooms.</title>
        <authorList>
            <consortium name="DOE Joint Genome Institute"/>
            <person name="Lebreton A."/>
            <person name="Tang N."/>
            <person name="Kuo A."/>
            <person name="LaButti K."/>
            <person name="Drula E."/>
            <person name="Barry K."/>
            <person name="Clum A."/>
            <person name="Lipzen A."/>
            <person name="Mousain D."/>
            <person name="Ng V."/>
            <person name="Wang R."/>
            <person name="Wang X."/>
            <person name="Dai Y."/>
            <person name="Henrissat B."/>
            <person name="Grigoriev I.V."/>
            <person name="Guerin-Laguette A."/>
            <person name="Yu F."/>
            <person name="Martin F.M."/>
        </authorList>
    </citation>
    <scope>NUCLEOTIDE SEQUENCE</scope>
    <source>
        <strain evidence="1">QP</strain>
    </source>
</reference>
<name>A0AAD4QAC9_9AGAM</name>
<comment type="caution">
    <text evidence="1">The sequence shown here is derived from an EMBL/GenBank/DDBJ whole genome shotgun (WGS) entry which is preliminary data.</text>
</comment>
<proteinExistence type="predicted"/>
<gene>
    <name evidence="1" type="ORF">EDB92DRAFT_1950450</name>
</gene>
<keyword evidence="2" id="KW-1185">Reference proteome</keyword>